<evidence type="ECO:0000313" key="4">
    <source>
        <dbReference type="Proteomes" id="UP000004810"/>
    </source>
</evidence>
<evidence type="ECO:0000256" key="2">
    <source>
        <dbReference type="SAM" id="MobiDB-lite"/>
    </source>
</evidence>
<dbReference type="EMBL" id="ADBV01005578">
    <property type="protein sequence ID" value="EJW79343.1"/>
    <property type="molecule type" value="Genomic_DNA"/>
</dbReference>
<dbReference type="PANTHER" id="PTHR10169">
    <property type="entry name" value="DNA TOPOISOMERASE/GYRASE"/>
    <property type="match status" value="1"/>
</dbReference>
<feature type="compositionally biased region" description="Basic and acidic residues" evidence="2">
    <location>
        <begin position="13"/>
        <end position="22"/>
    </location>
</feature>
<dbReference type="Proteomes" id="UP000004810">
    <property type="component" value="Unassembled WGS sequence"/>
</dbReference>
<feature type="non-terminal residue" evidence="3">
    <location>
        <position position="1"/>
    </location>
</feature>
<keyword evidence="1" id="KW-0238">DNA-binding</keyword>
<dbReference type="GO" id="GO:0003677">
    <property type="term" value="F:DNA binding"/>
    <property type="evidence" value="ECO:0007669"/>
    <property type="project" value="UniProtKB-KW"/>
</dbReference>
<dbReference type="InterPro" id="IPR036890">
    <property type="entry name" value="HATPase_C_sf"/>
</dbReference>
<sequence>FDSSAQKKKTSKKQTEKKDKLPVKKKQVSKKETNGNSVINGDKSDDGDPLDIFTNIDQQPKQLSIEKIYQKKSQLEHILLRPDTYIGSVERTDKAPLWVYDAEAERIVQRDISYVPGLYKIFDEILVNAADNKQRDSKMNLIKININKETNEISVFNNGKGIPVVLHKVEQLYVPELIFGTLLTSSNYDDSERKVT</sequence>
<feature type="compositionally biased region" description="Basic residues" evidence="2">
    <location>
        <begin position="1"/>
        <end position="12"/>
    </location>
</feature>
<reference evidence="4" key="1">
    <citation type="submission" date="2012-08" db="EMBL/GenBank/DDBJ databases">
        <title>The Genome Sequence of Wuchereria bancrofti.</title>
        <authorList>
            <person name="Nutman T.B."/>
            <person name="Fink D.L."/>
            <person name="Russ C."/>
            <person name="Young S."/>
            <person name="Zeng Q."/>
            <person name="Koehrsen M."/>
            <person name="Alvarado L."/>
            <person name="Berlin A."/>
            <person name="Chapman S.B."/>
            <person name="Chen Z."/>
            <person name="Freedman E."/>
            <person name="Gellesch M."/>
            <person name="Goldberg J."/>
            <person name="Griggs A."/>
            <person name="Gujja S."/>
            <person name="Heilman E.R."/>
            <person name="Heiman D."/>
            <person name="Hepburn T."/>
            <person name="Howarth C."/>
            <person name="Jen D."/>
            <person name="Larson L."/>
            <person name="Lewis B."/>
            <person name="Mehta T."/>
            <person name="Park D."/>
            <person name="Pearson M."/>
            <person name="Roberts A."/>
            <person name="Saif S."/>
            <person name="Shea T."/>
            <person name="Shenoy N."/>
            <person name="Sisk P."/>
            <person name="Stolte C."/>
            <person name="Sykes S."/>
            <person name="Walk T."/>
            <person name="White J."/>
            <person name="Yandava C."/>
            <person name="Haas B."/>
            <person name="Henn M.R."/>
            <person name="Nusbaum C."/>
            <person name="Birren B."/>
        </authorList>
    </citation>
    <scope>NUCLEOTIDE SEQUENCE [LARGE SCALE GENOMIC DNA]</scope>
    <source>
        <strain evidence="4">NA</strain>
    </source>
</reference>
<protein>
    <submittedName>
        <fullName evidence="3">Uncharacterized protein</fullName>
    </submittedName>
</protein>
<dbReference type="SUPFAM" id="SSF55874">
    <property type="entry name" value="ATPase domain of HSP90 chaperone/DNA topoisomerase II/histidine kinase"/>
    <property type="match status" value="1"/>
</dbReference>
<evidence type="ECO:0000313" key="3">
    <source>
        <dbReference type="EMBL" id="EJW79343.1"/>
    </source>
</evidence>
<gene>
    <name evidence="3" type="ORF">WUBG_09749</name>
</gene>
<feature type="region of interest" description="Disordered" evidence="2">
    <location>
        <begin position="1"/>
        <end position="46"/>
    </location>
</feature>
<comment type="caution">
    <text evidence="3">The sequence shown here is derived from an EMBL/GenBank/DDBJ whole genome shotgun (WGS) entry which is preliminary data.</text>
</comment>
<evidence type="ECO:0000256" key="1">
    <source>
        <dbReference type="ARBA" id="ARBA00023125"/>
    </source>
</evidence>
<feature type="non-terminal residue" evidence="3">
    <location>
        <position position="196"/>
    </location>
</feature>
<dbReference type="PANTHER" id="PTHR10169:SF62">
    <property type="entry name" value="DNA TOPOISOMERASE 2 TOP-2-RELATED"/>
    <property type="match status" value="1"/>
</dbReference>
<dbReference type="GO" id="GO:0005634">
    <property type="term" value="C:nucleus"/>
    <property type="evidence" value="ECO:0007669"/>
    <property type="project" value="TreeGrafter"/>
</dbReference>
<dbReference type="GO" id="GO:0000819">
    <property type="term" value="P:sister chromatid segregation"/>
    <property type="evidence" value="ECO:0007669"/>
    <property type="project" value="TreeGrafter"/>
</dbReference>
<dbReference type="GO" id="GO:0000712">
    <property type="term" value="P:resolution of meiotic recombination intermediates"/>
    <property type="evidence" value="ECO:0007669"/>
    <property type="project" value="TreeGrafter"/>
</dbReference>
<organism evidence="3 4">
    <name type="scientific">Wuchereria bancrofti</name>
    <dbReference type="NCBI Taxonomy" id="6293"/>
    <lineage>
        <taxon>Eukaryota</taxon>
        <taxon>Metazoa</taxon>
        <taxon>Ecdysozoa</taxon>
        <taxon>Nematoda</taxon>
        <taxon>Chromadorea</taxon>
        <taxon>Rhabditida</taxon>
        <taxon>Spirurina</taxon>
        <taxon>Spiruromorpha</taxon>
        <taxon>Filarioidea</taxon>
        <taxon>Onchocercidae</taxon>
        <taxon>Wuchereria</taxon>
    </lineage>
</organism>
<name>J9EAY9_WUCBA</name>
<accession>J9EAY9</accession>
<dbReference type="AlphaFoldDB" id="J9EAY9"/>
<proteinExistence type="predicted"/>
<dbReference type="InterPro" id="IPR050634">
    <property type="entry name" value="DNA_Topoisomerase_II"/>
</dbReference>
<dbReference type="Gene3D" id="3.30.565.10">
    <property type="entry name" value="Histidine kinase-like ATPase, C-terminal domain"/>
    <property type="match status" value="1"/>
</dbReference>
<dbReference type="PRINTS" id="PR00418">
    <property type="entry name" value="TPI2FAMILY"/>
</dbReference>